<sequence length="857" mass="93677">MAEHNGSEAALKRLSWVIFLTRMGLFAEAVTRAFWPLWTLVFFVLAVVLAGALDRMPLEAVWLGGVVAVGVAIAFLVRGVRRFEWPSQEMAVRRLDATLPGRPIQALQDSPAIGRNDSASQALWQAHQSRMAARTVQARPVSPDLRISSLDPFGLRFIALLFLMTAFVFGSVSNLTAVKDLGAARGAALASGPTWEGWIEPPVYTGKPAMYLNDQAEGMLTLPEGSRVLLRLYGEVGALTVSETVSGRAGVIESAADAEQSFEVSQSGALEIAGPGGASWQIDMLRDGAPKVSARAAPETSDRGEMTLRFEAVDDYGIIGGTAHVTLDLPAVARIYGLTVPPEPRDPIEVALPLPISGDRAQFEDVLIEDFSKHVWAHLPVRVALFVEDDSGQSGTTGALQFELPARRFFDPLAAAVIELRRDLLWSKENGRRVAQIMRALSHRPEEGVFRRDTDYLRFRAILRRLEINLEHGLRDEKRDEFAEALWALAVDLEDGDLGNAAERLRQAQERLSEAMKNGASDQEIARLMQELREATEDYMRELARRNQQDGEDGGDRQSAENSMQLDQNDLQRMMDRIQELMEQGRMAEAQQALEELQRLMENMQVTQGQGQQSPGEQAMEGLADTLREQQGLSDEAFRELQEQFNPGAQSGQSQENQGYSGGEGRGQAHDGTGGAGQEDGSGEGASGQADAGETGEPGALEDRQNALRQELSRQLGTLPGQGSPEGDAARQALRGAQEAMEGAEEALREDDLATAIDRQAEAMDALREGMRSLGEAMAQQQQQGQQGTAEAQGQGQDPLGRSQGNRGAAGTDEGALQGEDVYRQARRLLDEIRRRAGEAERSEAERSYLERLLERF</sequence>
<evidence type="ECO:0000256" key="1">
    <source>
        <dbReference type="SAM" id="MobiDB-lite"/>
    </source>
</evidence>
<dbReference type="NCBIfam" id="TIGR02302">
    <property type="entry name" value="aProt_lowcomp"/>
    <property type="match status" value="1"/>
</dbReference>
<name>A0A0P1FI08_9RHOB</name>
<feature type="transmembrane region" description="Helical" evidence="2">
    <location>
        <begin position="60"/>
        <end position="80"/>
    </location>
</feature>
<protein>
    <recommendedName>
        <fullName evidence="5">ATPase involved in DNA repair</fullName>
    </recommendedName>
</protein>
<feature type="transmembrane region" description="Helical" evidence="2">
    <location>
        <begin position="33"/>
        <end position="53"/>
    </location>
</feature>
<feature type="compositionally biased region" description="Basic and acidic residues" evidence="1">
    <location>
        <begin position="759"/>
        <end position="771"/>
    </location>
</feature>
<dbReference type="Proteomes" id="UP000054823">
    <property type="component" value="Unassembled WGS sequence"/>
</dbReference>
<feature type="compositionally biased region" description="Gly residues" evidence="1">
    <location>
        <begin position="660"/>
        <end position="686"/>
    </location>
</feature>
<feature type="compositionally biased region" description="Low complexity" evidence="1">
    <location>
        <begin position="775"/>
        <end position="797"/>
    </location>
</feature>
<keyword evidence="2" id="KW-1133">Transmembrane helix</keyword>
<dbReference type="RefSeq" id="WP_058241407.1">
    <property type="nucleotide sequence ID" value="NZ_CYPW01000040.1"/>
</dbReference>
<reference evidence="3 4" key="1">
    <citation type="submission" date="2015-09" db="EMBL/GenBank/DDBJ databases">
        <authorList>
            <consortium name="Swine Surveillance"/>
        </authorList>
    </citation>
    <scope>NUCLEOTIDE SEQUENCE [LARGE SCALE GENOMIC DNA]</scope>
    <source>
        <strain evidence="3 4">CECT 7688</strain>
    </source>
</reference>
<feature type="compositionally biased region" description="Basic and acidic residues" evidence="1">
    <location>
        <begin position="546"/>
        <end position="559"/>
    </location>
</feature>
<keyword evidence="4" id="KW-1185">Reference proteome</keyword>
<accession>A0A0P1FI08</accession>
<dbReference type="AlphaFoldDB" id="A0A0P1FI08"/>
<dbReference type="InterPro" id="IPR012683">
    <property type="entry name" value="CHP02302_TM"/>
</dbReference>
<feature type="compositionally biased region" description="Polar residues" evidence="1">
    <location>
        <begin position="646"/>
        <end position="659"/>
    </location>
</feature>
<organism evidence="3 4">
    <name type="scientific">Shimia marina</name>
    <dbReference type="NCBI Taxonomy" id="321267"/>
    <lineage>
        <taxon>Bacteria</taxon>
        <taxon>Pseudomonadati</taxon>
        <taxon>Pseudomonadota</taxon>
        <taxon>Alphaproteobacteria</taxon>
        <taxon>Rhodobacterales</taxon>
        <taxon>Roseobacteraceae</taxon>
    </lineage>
</organism>
<dbReference type="Pfam" id="PF13779">
    <property type="entry name" value="DUF4175"/>
    <property type="match status" value="1"/>
</dbReference>
<gene>
    <name evidence="3" type="ORF">SHM7688_03741</name>
</gene>
<evidence type="ECO:0008006" key="5">
    <source>
        <dbReference type="Google" id="ProtNLM"/>
    </source>
</evidence>
<keyword evidence="2" id="KW-0812">Transmembrane</keyword>
<feature type="region of interest" description="Disordered" evidence="1">
    <location>
        <begin position="546"/>
        <end position="568"/>
    </location>
</feature>
<evidence type="ECO:0000313" key="4">
    <source>
        <dbReference type="Proteomes" id="UP000054823"/>
    </source>
</evidence>
<dbReference type="STRING" id="321267.SHM7688_03741"/>
<keyword evidence="2" id="KW-0472">Membrane</keyword>
<evidence type="ECO:0000256" key="2">
    <source>
        <dbReference type="SAM" id="Phobius"/>
    </source>
</evidence>
<dbReference type="EMBL" id="CYPW01000040">
    <property type="protein sequence ID" value="CUH54271.1"/>
    <property type="molecule type" value="Genomic_DNA"/>
</dbReference>
<feature type="transmembrane region" description="Helical" evidence="2">
    <location>
        <begin position="153"/>
        <end position="175"/>
    </location>
</feature>
<proteinExistence type="predicted"/>
<evidence type="ECO:0000313" key="3">
    <source>
        <dbReference type="EMBL" id="CUH54271.1"/>
    </source>
</evidence>
<feature type="region of interest" description="Disordered" evidence="1">
    <location>
        <begin position="646"/>
        <end position="823"/>
    </location>
</feature>